<proteinExistence type="predicted"/>
<comment type="caution">
    <text evidence="3">The sequence shown here is derived from an EMBL/GenBank/DDBJ whole genome shotgun (WGS) entry which is preliminary data.</text>
</comment>
<dbReference type="GO" id="GO:0003677">
    <property type="term" value="F:DNA binding"/>
    <property type="evidence" value="ECO:0007669"/>
    <property type="project" value="UniProtKB-KW"/>
</dbReference>
<protein>
    <submittedName>
        <fullName evidence="3">DNA-binding NarL/FixJ family response regulator</fullName>
    </submittedName>
</protein>
<reference evidence="3 4" key="1">
    <citation type="journal article" date="2015" name="Stand. Genomic Sci.">
        <title>Genomic Encyclopedia of Bacterial and Archaeal Type Strains, Phase III: the genomes of soil and plant-associated and newly described type strains.</title>
        <authorList>
            <person name="Whitman W.B."/>
            <person name="Woyke T."/>
            <person name="Klenk H.P."/>
            <person name="Zhou Y."/>
            <person name="Lilburn T.G."/>
            <person name="Beck B.J."/>
            <person name="De Vos P."/>
            <person name="Vandamme P."/>
            <person name="Eisen J.A."/>
            <person name="Garrity G."/>
            <person name="Hugenholtz P."/>
            <person name="Kyrpides N.C."/>
        </authorList>
    </citation>
    <scope>NUCLEOTIDE SEQUENCE [LARGE SCALE GENOMIC DNA]</scope>
    <source>
        <strain evidence="3 4">CGMCC 1.6844</strain>
    </source>
</reference>
<evidence type="ECO:0000313" key="3">
    <source>
        <dbReference type="EMBL" id="TWH94156.1"/>
    </source>
</evidence>
<feature type="domain" description="Response regulatory" evidence="2">
    <location>
        <begin position="7"/>
        <end position="136"/>
    </location>
</feature>
<accession>A0A562KFH8</accession>
<organism evidence="3 4">
    <name type="scientific">Flavobacterium cheniae</name>
    <dbReference type="NCBI Taxonomy" id="295428"/>
    <lineage>
        <taxon>Bacteria</taxon>
        <taxon>Pseudomonadati</taxon>
        <taxon>Bacteroidota</taxon>
        <taxon>Flavobacteriia</taxon>
        <taxon>Flavobacteriales</taxon>
        <taxon>Flavobacteriaceae</taxon>
        <taxon>Flavobacterium</taxon>
    </lineage>
</organism>
<dbReference type="OrthoDB" id="651456at2"/>
<evidence type="ECO:0000259" key="2">
    <source>
        <dbReference type="PROSITE" id="PS50110"/>
    </source>
</evidence>
<evidence type="ECO:0000256" key="1">
    <source>
        <dbReference type="PROSITE-ProRule" id="PRU00169"/>
    </source>
</evidence>
<dbReference type="InterPro" id="IPR011006">
    <property type="entry name" value="CheY-like_superfamily"/>
</dbReference>
<keyword evidence="4" id="KW-1185">Reference proteome</keyword>
<dbReference type="PROSITE" id="PS50110">
    <property type="entry name" value="RESPONSE_REGULATORY"/>
    <property type="match status" value="1"/>
</dbReference>
<feature type="modified residue" description="4-aspartylphosphate" evidence="1">
    <location>
        <position position="64"/>
    </location>
</feature>
<dbReference type="Gene3D" id="3.40.50.2300">
    <property type="match status" value="1"/>
</dbReference>
<dbReference type="GO" id="GO:0000160">
    <property type="term" value="P:phosphorelay signal transduction system"/>
    <property type="evidence" value="ECO:0007669"/>
    <property type="project" value="InterPro"/>
</dbReference>
<name>A0A562KFH8_9FLAO</name>
<dbReference type="EMBL" id="VLKM01000006">
    <property type="protein sequence ID" value="TWH94156.1"/>
    <property type="molecule type" value="Genomic_DNA"/>
</dbReference>
<keyword evidence="3" id="KW-0238">DNA-binding</keyword>
<gene>
    <name evidence="3" type="ORF">IP97_01712</name>
</gene>
<dbReference type="InterPro" id="IPR001789">
    <property type="entry name" value="Sig_transdc_resp-reg_receiver"/>
</dbReference>
<dbReference type="Proteomes" id="UP000315312">
    <property type="component" value="Unassembled WGS sequence"/>
</dbReference>
<dbReference type="SUPFAM" id="SSF52172">
    <property type="entry name" value="CheY-like"/>
    <property type="match status" value="1"/>
</dbReference>
<dbReference type="AlphaFoldDB" id="A0A562KFH8"/>
<keyword evidence="1" id="KW-0597">Phosphoprotein</keyword>
<dbReference type="RefSeq" id="WP_133610295.1">
    <property type="nucleotide sequence ID" value="NZ_SNZC01000004.1"/>
</dbReference>
<evidence type="ECO:0000313" key="4">
    <source>
        <dbReference type="Proteomes" id="UP000315312"/>
    </source>
</evidence>
<sequence>MNKTDLHILMIDDHPSMIEGYKSILSFNDLGLRITTTPAYNCESAYNIIDSTPVFKAFDFAFVDLSLPPYLEKNIKSGEDLALLIKNKFPNCKIVILTSHAEAFILDAIQKNIAPNGLLVKSDFTADEFLLAFEKIYNNHFYTSRTVVENIAELHEKSAFLDENNRKLITLLAEGVKTKNLPQRMNLSISAIDKRKAQIKHFFKIEKGSDEDIIREAKKHGLI</sequence>
<dbReference type="Pfam" id="PF00072">
    <property type="entry name" value="Response_reg"/>
    <property type="match status" value="1"/>
</dbReference>